<evidence type="ECO:0000256" key="8">
    <source>
        <dbReference type="HAMAP-Rule" id="MF_02204"/>
    </source>
</evidence>
<organism evidence="12 13">
    <name type="scientific">Asticcacaulis benevestitus DSM 16100 = ATCC BAA-896</name>
    <dbReference type="NCBI Taxonomy" id="1121022"/>
    <lineage>
        <taxon>Bacteria</taxon>
        <taxon>Pseudomonadati</taxon>
        <taxon>Pseudomonadota</taxon>
        <taxon>Alphaproteobacteria</taxon>
        <taxon>Caulobacterales</taxon>
        <taxon>Caulobacteraceae</taxon>
        <taxon>Asticcacaulis</taxon>
    </lineage>
</organism>
<dbReference type="NCBIfam" id="TIGR02802">
    <property type="entry name" value="Pal_lipo"/>
    <property type="match status" value="1"/>
</dbReference>
<dbReference type="PRINTS" id="PR01021">
    <property type="entry name" value="OMPADOMAIN"/>
</dbReference>
<feature type="region of interest" description="Disordered" evidence="9">
    <location>
        <begin position="156"/>
        <end position="185"/>
    </location>
</feature>
<feature type="compositionally biased region" description="Polar residues" evidence="9">
    <location>
        <begin position="176"/>
        <end position="185"/>
    </location>
</feature>
<evidence type="ECO:0000313" key="12">
    <source>
        <dbReference type="EMBL" id="ESQ92347.1"/>
    </source>
</evidence>
<evidence type="ECO:0000256" key="3">
    <source>
        <dbReference type="ARBA" id="ARBA00023136"/>
    </source>
</evidence>
<dbReference type="CDD" id="cd07185">
    <property type="entry name" value="OmpA_C-like"/>
    <property type="match status" value="1"/>
</dbReference>
<dbReference type="PROSITE" id="PS51123">
    <property type="entry name" value="OMPA_2"/>
    <property type="match status" value="1"/>
</dbReference>
<keyword evidence="5 8" id="KW-0998">Cell outer membrane</keyword>
<comment type="subunit">
    <text evidence="8">The Tol-Pal system is composed of five core proteins: the inner membrane proteins TolA, TolQ and TolR, the periplasmic protein TolB and the outer membrane protein Pal. They form a network linking the inner and outer membranes and the peptidoglycan layer.</text>
</comment>
<dbReference type="InterPro" id="IPR036737">
    <property type="entry name" value="OmpA-like_sf"/>
</dbReference>
<dbReference type="GO" id="GO:0009279">
    <property type="term" value="C:cell outer membrane"/>
    <property type="evidence" value="ECO:0007669"/>
    <property type="project" value="UniProtKB-SubCell"/>
</dbReference>
<keyword evidence="13" id="KW-1185">Reference proteome</keyword>
<reference evidence="12 13" key="1">
    <citation type="journal article" date="2014" name="Nature">
        <title>Sequential evolution of bacterial morphology by co-option of a developmental regulator.</title>
        <authorList>
            <person name="Jiang C."/>
            <person name="Brown P.J."/>
            <person name="Ducret A."/>
            <person name="Brun Y.V."/>
        </authorList>
    </citation>
    <scope>NUCLEOTIDE SEQUENCE [LARGE SCALE GENOMIC DNA]</scope>
    <source>
        <strain evidence="12 13">DSM 16100</strain>
    </source>
</reference>
<keyword evidence="1 8" id="KW-0132">Cell division</keyword>
<feature type="chain" id="PRO_5004724592" description="Peptidoglycan-associated lipoprotein" evidence="10">
    <location>
        <begin position="23"/>
        <end position="185"/>
    </location>
</feature>
<sequence length="185" mass="19256">MTVTTKSAAKIALAALILASVAACTKKEPVVDTPAPTPPPVTSTPTPPPAQQPVATAPLPGIVPGSQQDFVVNVGDRVYFDTDSSSIRADAQGILAAQAAWLVRYPAVNIRIEGNADERGTREYNFALGARRAQAVSDFLTGKGVVPGRISTISYGKESPIDDGSGEASWEKNRNAHTSLTSGAQ</sequence>
<evidence type="ECO:0000256" key="7">
    <source>
        <dbReference type="ARBA" id="ARBA00023306"/>
    </source>
</evidence>
<keyword evidence="2 8" id="KW-0732">Signal</keyword>
<feature type="compositionally biased region" description="Pro residues" evidence="9">
    <location>
        <begin position="35"/>
        <end position="51"/>
    </location>
</feature>
<evidence type="ECO:0000256" key="6">
    <source>
        <dbReference type="ARBA" id="ARBA00023288"/>
    </source>
</evidence>
<evidence type="ECO:0000256" key="4">
    <source>
        <dbReference type="ARBA" id="ARBA00023139"/>
    </source>
</evidence>
<dbReference type="InterPro" id="IPR006665">
    <property type="entry name" value="OmpA-like"/>
</dbReference>
<protein>
    <recommendedName>
        <fullName evidence="8">Peptidoglycan-associated lipoprotein</fullName>
        <shortName evidence="8">PAL</shortName>
    </recommendedName>
</protein>
<dbReference type="Gene3D" id="3.30.1330.60">
    <property type="entry name" value="OmpA-like domain"/>
    <property type="match status" value="1"/>
</dbReference>
<evidence type="ECO:0000256" key="10">
    <source>
        <dbReference type="SAM" id="SignalP"/>
    </source>
</evidence>
<dbReference type="EMBL" id="AWGB01000013">
    <property type="protein sequence ID" value="ESQ92347.1"/>
    <property type="molecule type" value="Genomic_DNA"/>
</dbReference>
<comment type="similarity">
    <text evidence="8">Belongs to the Pal lipoprotein family.</text>
</comment>
<dbReference type="InterPro" id="IPR039001">
    <property type="entry name" value="Pal"/>
</dbReference>
<dbReference type="PANTHER" id="PTHR30329:SF21">
    <property type="entry name" value="LIPOPROTEIN YIAD-RELATED"/>
    <property type="match status" value="1"/>
</dbReference>
<evidence type="ECO:0000259" key="11">
    <source>
        <dbReference type="PROSITE" id="PS51123"/>
    </source>
</evidence>
<proteinExistence type="inferred from homology"/>
<evidence type="ECO:0000313" key="13">
    <source>
        <dbReference type="Proteomes" id="UP000017837"/>
    </source>
</evidence>
<feature type="domain" description="OmpA-like" evidence="11">
    <location>
        <begin position="67"/>
        <end position="184"/>
    </location>
</feature>
<accession>V4PEI2</accession>
<dbReference type="HAMAP" id="MF_02204">
    <property type="entry name" value="Pal"/>
    <property type="match status" value="1"/>
</dbReference>
<keyword evidence="4 8" id="KW-0564">Palmitate</keyword>
<name>V4PEI2_9CAUL</name>
<dbReference type="eggNOG" id="COG2885">
    <property type="taxonomic scope" value="Bacteria"/>
</dbReference>
<evidence type="ECO:0000256" key="9">
    <source>
        <dbReference type="SAM" id="MobiDB-lite"/>
    </source>
</evidence>
<dbReference type="InterPro" id="IPR006664">
    <property type="entry name" value="OMP_bac"/>
</dbReference>
<evidence type="ECO:0000256" key="1">
    <source>
        <dbReference type="ARBA" id="ARBA00022618"/>
    </source>
</evidence>
<keyword evidence="7 8" id="KW-0131">Cell cycle</keyword>
<keyword evidence="6 8" id="KW-0449">Lipoprotein</keyword>
<dbReference type="GO" id="GO:0051301">
    <property type="term" value="P:cell division"/>
    <property type="evidence" value="ECO:0007669"/>
    <property type="project" value="UniProtKB-UniRule"/>
</dbReference>
<dbReference type="Proteomes" id="UP000017837">
    <property type="component" value="Unassembled WGS sequence"/>
</dbReference>
<dbReference type="AlphaFoldDB" id="V4PEI2"/>
<dbReference type="PATRIC" id="fig|1121022.4.peg.1650"/>
<feature type="region of interest" description="Disordered" evidence="9">
    <location>
        <begin position="29"/>
        <end position="56"/>
    </location>
</feature>
<dbReference type="Pfam" id="PF00691">
    <property type="entry name" value="OmpA"/>
    <property type="match status" value="1"/>
</dbReference>
<dbReference type="InterPro" id="IPR006690">
    <property type="entry name" value="OMPA-like_CS"/>
</dbReference>
<keyword evidence="3 8" id="KW-0472">Membrane</keyword>
<dbReference type="InterPro" id="IPR050330">
    <property type="entry name" value="Bact_OuterMem_StrucFunc"/>
</dbReference>
<comment type="subcellular location">
    <subcellularLocation>
        <location evidence="8">Cell outer membrane</location>
        <topology evidence="8">Lipid-anchor</topology>
    </subcellularLocation>
</comment>
<evidence type="ECO:0000256" key="2">
    <source>
        <dbReference type="ARBA" id="ARBA00022729"/>
    </source>
</evidence>
<dbReference type="STRING" id="1121022.GCA_000376105_01355"/>
<dbReference type="PROSITE" id="PS51257">
    <property type="entry name" value="PROKAR_LIPOPROTEIN"/>
    <property type="match status" value="1"/>
</dbReference>
<feature type="signal peptide" evidence="10">
    <location>
        <begin position="1"/>
        <end position="22"/>
    </location>
</feature>
<dbReference type="SUPFAM" id="SSF103088">
    <property type="entry name" value="OmpA-like"/>
    <property type="match status" value="1"/>
</dbReference>
<dbReference type="PANTHER" id="PTHR30329">
    <property type="entry name" value="STATOR ELEMENT OF FLAGELLAR MOTOR COMPLEX"/>
    <property type="match status" value="1"/>
</dbReference>
<comment type="function">
    <text evidence="8">Part of the Tol-Pal system, which plays a role in outer membrane invagination during cell division and is important for maintaining outer membrane integrity.</text>
</comment>
<dbReference type="InterPro" id="IPR014169">
    <property type="entry name" value="Pal_lipo_C"/>
</dbReference>
<dbReference type="PROSITE" id="PS01068">
    <property type="entry name" value="OMPA_1"/>
    <property type="match status" value="1"/>
</dbReference>
<gene>
    <name evidence="8" type="primary">pal</name>
    <name evidence="12" type="ORF">ABENE_08200</name>
</gene>
<dbReference type="RefSeq" id="WP_018081021.1">
    <property type="nucleotide sequence ID" value="NZ_AQWM01000003.1"/>
</dbReference>
<evidence type="ECO:0000256" key="5">
    <source>
        <dbReference type="ARBA" id="ARBA00023237"/>
    </source>
</evidence>
<comment type="caution">
    <text evidence="12">The sequence shown here is derived from an EMBL/GenBank/DDBJ whole genome shotgun (WGS) entry which is preliminary data.</text>
</comment>